<name>A0ABV0N9T4_9TELE</name>
<dbReference type="Proteomes" id="UP001476798">
    <property type="component" value="Unassembled WGS sequence"/>
</dbReference>
<accession>A0ABV0N9T4</accession>
<reference evidence="1 2" key="1">
    <citation type="submission" date="2021-06" db="EMBL/GenBank/DDBJ databases">
        <authorList>
            <person name="Palmer J.M."/>
        </authorList>
    </citation>
    <scope>NUCLEOTIDE SEQUENCE [LARGE SCALE GENOMIC DNA]</scope>
    <source>
        <strain evidence="1 2">GA_2019</strain>
        <tissue evidence="1">Muscle</tissue>
    </source>
</reference>
<keyword evidence="2" id="KW-1185">Reference proteome</keyword>
<evidence type="ECO:0000313" key="2">
    <source>
        <dbReference type="Proteomes" id="UP001476798"/>
    </source>
</evidence>
<feature type="non-terminal residue" evidence="1">
    <location>
        <position position="96"/>
    </location>
</feature>
<evidence type="ECO:0000313" key="1">
    <source>
        <dbReference type="EMBL" id="MEQ2167022.1"/>
    </source>
</evidence>
<proteinExistence type="predicted"/>
<comment type="caution">
    <text evidence="1">The sequence shown here is derived from an EMBL/GenBank/DDBJ whole genome shotgun (WGS) entry which is preliminary data.</text>
</comment>
<organism evidence="1 2">
    <name type="scientific">Goodea atripinnis</name>
    <dbReference type="NCBI Taxonomy" id="208336"/>
    <lineage>
        <taxon>Eukaryota</taxon>
        <taxon>Metazoa</taxon>
        <taxon>Chordata</taxon>
        <taxon>Craniata</taxon>
        <taxon>Vertebrata</taxon>
        <taxon>Euteleostomi</taxon>
        <taxon>Actinopterygii</taxon>
        <taxon>Neopterygii</taxon>
        <taxon>Teleostei</taxon>
        <taxon>Neoteleostei</taxon>
        <taxon>Acanthomorphata</taxon>
        <taxon>Ovalentaria</taxon>
        <taxon>Atherinomorphae</taxon>
        <taxon>Cyprinodontiformes</taxon>
        <taxon>Goodeidae</taxon>
        <taxon>Goodea</taxon>
    </lineage>
</organism>
<gene>
    <name evidence="1" type="ORF">GOODEAATRI_034550</name>
</gene>
<sequence length="96" mass="10573">MPSTASSQLNSAAAPAVLHTPTEVAEQGLTPVCFSPYSLEFMRRVLRRGKVLTDLIIHLLVSGDSPGYTLEVLDQLIDWETKWGRYSPSSLTVEIL</sequence>
<protein>
    <submittedName>
        <fullName evidence="1">Uncharacterized protein</fullName>
    </submittedName>
</protein>
<dbReference type="EMBL" id="JAHRIO010029279">
    <property type="protein sequence ID" value="MEQ2167022.1"/>
    <property type="molecule type" value="Genomic_DNA"/>
</dbReference>